<evidence type="ECO:0000256" key="1">
    <source>
        <dbReference type="SAM" id="Phobius"/>
    </source>
</evidence>
<dbReference type="RefSeq" id="WP_073601474.1">
    <property type="nucleotide sequence ID" value="NZ_MRCB01000041.1"/>
</dbReference>
<evidence type="ECO:0008006" key="4">
    <source>
        <dbReference type="Google" id="ProtNLM"/>
    </source>
</evidence>
<keyword evidence="1" id="KW-0472">Membrane</keyword>
<comment type="caution">
    <text evidence="2">The sequence shown here is derived from an EMBL/GenBank/DDBJ whole genome shotgun (WGS) entry which is preliminary data.</text>
</comment>
<keyword evidence="1" id="KW-0812">Transmembrane</keyword>
<gene>
    <name evidence="2" type="ORF">NIES593_21130</name>
</gene>
<accession>A0A1U7H8D6</accession>
<dbReference type="EMBL" id="MRCB01000041">
    <property type="protein sequence ID" value="OKH19323.1"/>
    <property type="molecule type" value="Genomic_DNA"/>
</dbReference>
<proteinExistence type="predicted"/>
<organism evidence="2 3">
    <name type="scientific">Hydrococcus rivularis NIES-593</name>
    <dbReference type="NCBI Taxonomy" id="1921803"/>
    <lineage>
        <taxon>Bacteria</taxon>
        <taxon>Bacillati</taxon>
        <taxon>Cyanobacteriota</taxon>
        <taxon>Cyanophyceae</taxon>
        <taxon>Pleurocapsales</taxon>
        <taxon>Hydrococcaceae</taxon>
        <taxon>Hydrococcus</taxon>
    </lineage>
</organism>
<evidence type="ECO:0000313" key="3">
    <source>
        <dbReference type="Proteomes" id="UP000186868"/>
    </source>
</evidence>
<dbReference type="STRING" id="1921803.NIES593_21130"/>
<name>A0A1U7H8D6_9CYAN</name>
<keyword evidence="3" id="KW-1185">Reference proteome</keyword>
<dbReference type="Proteomes" id="UP000186868">
    <property type="component" value="Unassembled WGS sequence"/>
</dbReference>
<sequence>MVVLICPGMHEPQLTDRFLQALRQESIDLGTPLIFPTQTYPAFSAWHIIQFLRQELMQRSDNSLLFISFSAGVVGAIGAAWAWQQSGGKILALIALDGWGVPLFGNFPIHRLSHDEFTHWSSALLGSGEDSFYADPGVEHLDLWRSPDLVRGWAIQKTVSGIERRSRSTAAAFLALLLNRYWEYRTSSRHQLNKA</sequence>
<dbReference type="OrthoDB" id="529979at2"/>
<feature type="transmembrane region" description="Helical" evidence="1">
    <location>
        <begin position="63"/>
        <end position="84"/>
    </location>
</feature>
<keyword evidence="1" id="KW-1133">Transmembrane helix</keyword>
<dbReference type="AlphaFoldDB" id="A0A1U7H8D6"/>
<protein>
    <recommendedName>
        <fullName evidence="4">Alpha/beta hydrolase</fullName>
    </recommendedName>
</protein>
<reference evidence="2 3" key="1">
    <citation type="submission" date="2016-11" db="EMBL/GenBank/DDBJ databases">
        <title>Draft Genome Sequences of Nine Cyanobacterial Strains from Diverse Habitats.</title>
        <authorList>
            <person name="Zhu T."/>
            <person name="Hou S."/>
            <person name="Lu X."/>
            <person name="Hess W.R."/>
        </authorList>
    </citation>
    <scope>NUCLEOTIDE SEQUENCE [LARGE SCALE GENOMIC DNA]</scope>
    <source>
        <strain evidence="2 3">NIES-593</strain>
    </source>
</reference>
<evidence type="ECO:0000313" key="2">
    <source>
        <dbReference type="EMBL" id="OKH19323.1"/>
    </source>
</evidence>